<sequence>MKKIIAITLVALSANTFAVESSITKSEVPDRIVVAKAGVGLSQFSMMTMDFPRNQRYLPKRLESINWTSTYYPNNTGERVHICYTRPGRAGYDQCEEISKNSSGSIEAFNHHSFDRFARITIKHLVSGGQNQGAPAGEDSITVNYSY</sequence>
<organism evidence="3 4">
    <name type="scientific">Pseudomonas folii</name>
    <dbReference type="NCBI Taxonomy" id="2762593"/>
    <lineage>
        <taxon>Bacteria</taxon>
        <taxon>Pseudomonadati</taxon>
        <taxon>Pseudomonadota</taxon>
        <taxon>Gammaproteobacteria</taxon>
        <taxon>Pseudomonadales</taxon>
        <taxon>Pseudomonadaceae</taxon>
        <taxon>Pseudomonas</taxon>
    </lineage>
</organism>
<name>A0ABR7B5E1_9PSED</name>
<evidence type="ECO:0000256" key="2">
    <source>
        <dbReference type="SAM" id="SignalP"/>
    </source>
</evidence>
<reference evidence="3 4" key="1">
    <citation type="submission" date="2020-08" db="EMBL/GenBank/DDBJ databases">
        <title>Putative novel bacterial strains isolated from necrotic wheat leaf tissues caused by Xanthomonas translucens.</title>
        <authorList>
            <person name="Tambong J.T."/>
        </authorList>
    </citation>
    <scope>NUCLEOTIDE SEQUENCE [LARGE SCALE GENOMIC DNA]</scope>
    <source>
        <strain evidence="3 4">DOAB 1069</strain>
    </source>
</reference>
<feature type="region of interest" description="Disordered" evidence="1">
    <location>
        <begin position="128"/>
        <end position="147"/>
    </location>
</feature>
<dbReference type="Proteomes" id="UP000651852">
    <property type="component" value="Unassembled WGS sequence"/>
</dbReference>
<evidence type="ECO:0000256" key="1">
    <source>
        <dbReference type="SAM" id="MobiDB-lite"/>
    </source>
</evidence>
<accession>A0ABR7B5E1</accession>
<dbReference type="EMBL" id="JACONW010000101">
    <property type="protein sequence ID" value="MBC3951835.1"/>
    <property type="molecule type" value="Genomic_DNA"/>
</dbReference>
<dbReference type="RefSeq" id="WP_187522411.1">
    <property type="nucleotide sequence ID" value="NZ_JACONW010000101.1"/>
</dbReference>
<gene>
    <name evidence="3" type="ORF">H8S59_18845</name>
</gene>
<evidence type="ECO:0000313" key="3">
    <source>
        <dbReference type="EMBL" id="MBC3951835.1"/>
    </source>
</evidence>
<proteinExistence type="predicted"/>
<keyword evidence="4" id="KW-1185">Reference proteome</keyword>
<keyword evidence="2" id="KW-0732">Signal</keyword>
<protein>
    <submittedName>
        <fullName evidence="3">Uncharacterized protein</fullName>
    </submittedName>
</protein>
<comment type="caution">
    <text evidence="3">The sequence shown here is derived from an EMBL/GenBank/DDBJ whole genome shotgun (WGS) entry which is preliminary data.</text>
</comment>
<feature type="chain" id="PRO_5046934077" evidence="2">
    <location>
        <begin position="19"/>
        <end position="147"/>
    </location>
</feature>
<feature type="signal peptide" evidence="2">
    <location>
        <begin position="1"/>
        <end position="18"/>
    </location>
</feature>
<evidence type="ECO:0000313" key="4">
    <source>
        <dbReference type="Proteomes" id="UP000651852"/>
    </source>
</evidence>